<organism evidence="4 5">
    <name type="scientific">Microbacterium enclense</name>
    <dbReference type="NCBI Taxonomy" id="993073"/>
    <lineage>
        <taxon>Bacteria</taxon>
        <taxon>Bacillati</taxon>
        <taxon>Actinomycetota</taxon>
        <taxon>Actinomycetes</taxon>
        <taxon>Micrococcales</taxon>
        <taxon>Microbacteriaceae</taxon>
        <taxon>Microbacterium</taxon>
    </lineage>
</organism>
<feature type="region of interest" description="Disordered" evidence="1">
    <location>
        <begin position="667"/>
        <end position="692"/>
    </location>
</feature>
<evidence type="ECO:0000259" key="2">
    <source>
        <dbReference type="Pfam" id="PF13910"/>
    </source>
</evidence>
<feature type="domain" description="DUF4209" evidence="2">
    <location>
        <begin position="563"/>
        <end position="652"/>
    </location>
</feature>
<gene>
    <name evidence="4" type="ORF">D8Y23_14345</name>
</gene>
<protein>
    <submittedName>
        <fullName evidence="4">DUF4209 domain-containing protein</fullName>
    </submittedName>
</protein>
<evidence type="ECO:0000313" key="5">
    <source>
        <dbReference type="Proteomes" id="UP000285970"/>
    </source>
</evidence>
<proteinExistence type="predicted"/>
<feature type="domain" description="DUF7380" evidence="3">
    <location>
        <begin position="78"/>
        <end position="230"/>
    </location>
</feature>
<reference evidence="4 5" key="1">
    <citation type="journal article" date="2018" name="Front. Microbiol.">
        <title>Novel Insights Into Bacterial Dimethylsulfoniopropionate Catabolism in the East China Sea.</title>
        <authorList>
            <person name="Liu J."/>
            <person name="Liu J."/>
            <person name="Zhang S.H."/>
            <person name="Liang J."/>
            <person name="Lin H."/>
            <person name="Song D."/>
            <person name="Yang G.P."/>
            <person name="Todd J.D."/>
            <person name="Zhang X.H."/>
        </authorList>
    </citation>
    <scope>NUCLEOTIDE SEQUENCE [LARGE SCALE GENOMIC DNA]</scope>
    <source>
        <strain evidence="4 5">ZYFD042</strain>
    </source>
</reference>
<feature type="region of interest" description="Disordered" evidence="1">
    <location>
        <begin position="1"/>
        <end position="42"/>
    </location>
</feature>
<feature type="compositionally biased region" description="Basic and acidic residues" evidence="1">
    <location>
        <begin position="667"/>
        <end position="681"/>
    </location>
</feature>
<feature type="compositionally biased region" description="Acidic residues" evidence="1">
    <location>
        <begin position="682"/>
        <end position="692"/>
    </location>
</feature>
<evidence type="ECO:0000313" key="4">
    <source>
        <dbReference type="EMBL" id="RWR16081.1"/>
    </source>
</evidence>
<name>A0A3S3P1N5_9MICO</name>
<dbReference type="InterPro" id="IPR055804">
    <property type="entry name" value="DUF7380"/>
</dbReference>
<sequence length="692" mass="76040">MAFEPHVGDAAAAELDRRPNRALSPAEGAQADGRPPEQRAAATEVHRVSVANASVLDMTDAGDADDEFADRWLTALRDLEGSDVFRVTPADDEDRLPSLWARLREAQDAEGSVDAAELASLLSQVASLSPRPDDWLSPYEPMVTLVEGRTALPSDLSDEQMNILVAVADALPDALLRARVYDVLAIQAPAGADRMRWYQAEMDAVIEATLGGERWHRDRKTWDRALLVGRRGGKAMAPRLDGLARALIDHTLTANLSDAPGSSADLLDKHSLARDRADELAKRMRDLAASAELEAARGYRDRAARWHEVAGHIDEASMDRLAIVNSLISEAESLDASAESDTHPRSAYLYERAMKALRMIPRKRREALGVSELTQDLAKRIRAAGAATLATMGVVESESVDLSEVRDHSVKAVSGKEPLRALLAFVNLASFTSLSDERARAEALIAEHPLQSLFSNVHYSNDGRVIHRSNGQGGEPIYGEDPATWRQMIQAYEFKVALTVQGSLAPAWLALTNEHRLMIGDFVSIMHASSIIPADRERLFAQALYYGYDGDFLTAAQLLAPQIENIVRLHLRNAGQPTSTLDRGVEQEIGLSALMGREAVTEIFGEDIVFEIRALFCGPIGPNLRNEFAHGLVNDAWAGSAYAFYCWWFVLRLAFIPFWNRIHDARTADSHEPAERDRPPASEDETESDPGL</sequence>
<dbReference type="Pfam" id="PF13910">
    <property type="entry name" value="DUF4209"/>
    <property type="match status" value="1"/>
</dbReference>
<evidence type="ECO:0000256" key="1">
    <source>
        <dbReference type="SAM" id="MobiDB-lite"/>
    </source>
</evidence>
<evidence type="ECO:0000259" key="3">
    <source>
        <dbReference type="Pfam" id="PF24098"/>
    </source>
</evidence>
<dbReference type="AlphaFoldDB" id="A0A3S3P1N5"/>
<dbReference type="InterPro" id="IPR025209">
    <property type="entry name" value="DUF4209"/>
</dbReference>
<accession>A0A3S3P1N5</accession>
<dbReference type="Proteomes" id="UP000285970">
    <property type="component" value="Unassembled WGS sequence"/>
</dbReference>
<dbReference type="Pfam" id="PF24098">
    <property type="entry name" value="DUF7380"/>
    <property type="match status" value="1"/>
</dbReference>
<comment type="caution">
    <text evidence="4">The sequence shown here is derived from an EMBL/GenBank/DDBJ whole genome shotgun (WGS) entry which is preliminary data.</text>
</comment>
<dbReference type="EMBL" id="RBZY01000066">
    <property type="protein sequence ID" value="RWR16081.1"/>
    <property type="molecule type" value="Genomic_DNA"/>
</dbReference>
<dbReference type="OrthoDB" id="5519791at2"/>